<keyword evidence="3" id="KW-0012">Acyltransferase</keyword>
<evidence type="ECO:0000256" key="3">
    <source>
        <dbReference type="ARBA" id="ARBA00023315"/>
    </source>
</evidence>
<protein>
    <submittedName>
        <fullName evidence="4">Serine acetyltransferase</fullName>
    </submittedName>
</protein>
<dbReference type="InterPro" id="IPR045304">
    <property type="entry name" value="LbH_SAT"/>
</dbReference>
<dbReference type="SUPFAM" id="SSF51161">
    <property type="entry name" value="Trimeric LpxA-like enzymes"/>
    <property type="match status" value="1"/>
</dbReference>
<dbReference type="CDD" id="cd03354">
    <property type="entry name" value="LbH_SAT"/>
    <property type="match status" value="1"/>
</dbReference>
<keyword evidence="2" id="KW-0808">Transferase</keyword>
<sequence length="199" mass="22598">MMIRSVADKKYFIEADARARQVNTQSLKRNIFQAIKDRIWRFHLLLRNFEYYRNKRKNVFEKAYYHFLRYWFHSLSLRLGFSIPPNVCGPGLFLPHYGTIIINSNVKIGANCLIHASVNIGSTGGSSVAPQIGDNVFIGPGAKIYGEIEIASNCYIGANAVVNKTFAEEYSVLVGLPARAIKTDVLVWWEKNKLNLNPN</sequence>
<gene>
    <name evidence="4" type="ORF">RT717_20005</name>
</gene>
<dbReference type="InterPro" id="IPR001451">
    <property type="entry name" value="Hexapep"/>
</dbReference>
<organism evidence="4 5">
    <name type="scientific">Imperialibacter roseus</name>
    <dbReference type="NCBI Taxonomy" id="1324217"/>
    <lineage>
        <taxon>Bacteria</taxon>
        <taxon>Pseudomonadati</taxon>
        <taxon>Bacteroidota</taxon>
        <taxon>Cytophagia</taxon>
        <taxon>Cytophagales</taxon>
        <taxon>Flammeovirgaceae</taxon>
        <taxon>Imperialibacter</taxon>
    </lineage>
</organism>
<dbReference type="Proteomes" id="UP001302349">
    <property type="component" value="Chromosome"/>
</dbReference>
<dbReference type="PANTHER" id="PTHR42811">
    <property type="entry name" value="SERINE ACETYLTRANSFERASE"/>
    <property type="match status" value="1"/>
</dbReference>
<name>A0ABZ0IK33_9BACT</name>
<dbReference type="EMBL" id="CP136051">
    <property type="protein sequence ID" value="WOK05368.1"/>
    <property type="molecule type" value="Genomic_DNA"/>
</dbReference>
<keyword evidence="5" id="KW-1185">Reference proteome</keyword>
<evidence type="ECO:0000256" key="2">
    <source>
        <dbReference type="ARBA" id="ARBA00022679"/>
    </source>
</evidence>
<dbReference type="RefSeq" id="WP_317488128.1">
    <property type="nucleotide sequence ID" value="NZ_CP136051.1"/>
</dbReference>
<reference evidence="4 5" key="1">
    <citation type="journal article" date="2023" name="Microbiol. Resour. Announc.">
        <title>Complete Genome Sequence of Imperialibacter roseus strain P4T.</title>
        <authorList>
            <person name="Tizabi D.R."/>
            <person name="Bachvaroff T."/>
            <person name="Hill R.T."/>
        </authorList>
    </citation>
    <scope>NUCLEOTIDE SEQUENCE [LARGE SCALE GENOMIC DNA]</scope>
    <source>
        <strain evidence="4 5">P4T</strain>
    </source>
</reference>
<comment type="similarity">
    <text evidence="1">Belongs to the transferase hexapeptide repeat family.</text>
</comment>
<accession>A0ABZ0IK33</accession>
<dbReference type="Pfam" id="PF00132">
    <property type="entry name" value="Hexapep"/>
    <property type="match status" value="1"/>
</dbReference>
<evidence type="ECO:0000256" key="1">
    <source>
        <dbReference type="ARBA" id="ARBA00007274"/>
    </source>
</evidence>
<proteinExistence type="inferred from homology"/>
<evidence type="ECO:0000313" key="5">
    <source>
        <dbReference type="Proteomes" id="UP001302349"/>
    </source>
</evidence>
<evidence type="ECO:0000313" key="4">
    <source>
        <dbReference type="EMBL" id="WOK05368.1"/>
    </source>
</evidence>
<dbReference type="InterPro" id="IPR011004">
    <property type="entry name" value="Trimer_LpxA-like_sf"/>
</dbReference>
<dbReference type="Gene3D" id="2.160.10.10">
    <property type="entry name" value="Hexapeptide repeat proteins"/>
    <property type="match status" value="1"/>
</dbReference>